<evidence type="ECO:0000256" key="6">
    <source>
        <dbReference type="ARBA" id="ARBA00022840"/>
    </source>
</evidence>
<dbReference type="GeneID" id="4622614"/>
<evidence type="ECO:0000256" key="4">
    <source>
        <dbReference type="ARBA" id="ARBA00022692"/>
    </source>
</evidence>
<evidence type="ECO:0000256" key="10">
    <source>
        <dbReference type="SAM" id="Phobius"/>
    </source>
</evidence>
<dbReference type="FunFam" id="3.40.50.300:FF:001750">
    <property type="entry name" value="ATP-binding cassette transporter"/>
    <property type="match status" value="1"/>
</dbReference>
<dbReference type="EMBL" id="AE016820">
    <property type="protein sequence ID" value="AAS54145.2"/>
    <property type="molecule type" value="Genomic_DNA"/>
</dbReference>
<dbReference type="CDD" id="cd18597">
    <property type="entry name" value="ABC_6TM_YOR1_D1_like"/>
    <property type="match status" value="1"/>
</dbReference>
<dbReference type="PANTHER" id="PTHR24223">
    <property type="entry name" value="ATP-BINDING CASSETTE SUB-FAMILY C"/>
    <property type="match status" value="1"/>
</dbReference>
<dbReference type="Pfam" id="PF00664">
    <property type="entry name" value="ABC_membrane"/>
    <property type="match status" value="2"/>
</dbReference>
<feature type="domain" description="ABC transmembrane type-1" evidence="12">
    <location>
        <begin position="831"/>
        <end position="1107"/>
    </location>
</feature>
<dbReference type="InParanoid" id="Q751N6"/>
<keyword evidence="6" id="KW-0067">ATP-binding</keyword>
<keyword evidence="14" id="KW-1185">Reference proteome</keyword>
<dbReference type="InterPro" id="IPR003439">
    <property type="entry name" value="ABC_transporter-like_ATP-bd"/>
</dbReference>
<dbReference type="PANTHER" id="PTHR24223:SF456">
    <property type="entry name" value="MULTIDRUG RESISTANCE-ASSOCIATED PROTEIN LETHAL(2)03659"/>
    <property type="match status" value="1"/>
</dbReference>
<feature type="transmembrane region" description="Helical" evidence="10">
    <location>
        <begin position="865"/>
        <end position="889"/>
    </location>
</feature>
<dbReference type="KEGG" id="ago:AGOS_AGL346W"/>
<feature type="transmembrane region" description="Helical" evidence="10">
    <location>
        <begin position="210"/>
        <end position="231"/>
    </location>
</feature>
<dbReference type="CDD" id="cd03250">
    <property type="entry name" value="ABCC_MRP_domain1"/>
    <property type="match status" value="1"/>
</dbReference>
<dbReference type="STRING" id="284811.Q751N6"/>
<gene>
    <name evidence="13" type="ORF">AGOS_AGL346W</name>
</gene>
<dbReference type="InterPro" id="IPR027417">
    <property type="entry name" value="P-loop_NTPase"/>
</dbReference>
<feature type="transmembrane region" description="Helical" evidence="10">
    <location>
        <begin position="431"/>
        <end position="454"/>
    </location>
</feature>
<dbReference type="FunFam" id="3.40.50.300:FF:000565">
    <property type="entry name" value="ABC bile acid transporter"/>
    <property type="match status" value="1"/>
</dbReference>
<dbReference type="OMA" id="CPQDWPS"/>
<keyword evidence="8 10" id="KW-0472">Membrane</keyword>
<evidence type="ECO:0000256" key="7">
    <source>
        <dbReference type="ARBA" id="ARBA00022989"/>
    </source>
</evidence>
<name>Q751N6_EREGS</name>
<organism evidence="13 14">
    <name type="scientific">Eremothecium gossypii (strain ATCC 10895 / CBS 109.51 / FGSC 9923 / NRRL Y-1056)</name>
    <name type="common">Yeast</name>
    <name type="synonym">Ashbya gossypii</name>
    <dbReference type="NCBI Taxonomy" id="284811"/>
    <lineage>
        <taxon>Eukaryota</taxon>
        <taxon>Fungi</taxon>
        <taxon>Dikarya</taxon>
        <taxon>Ascomycota</taxon>
        <taxon>Saccharomycotina</taxon>
        <taxon>Saccharomycetes</taxon>
        <taxon>Saccharomycetales</taxon>
        <taxon>Saccharomycetaceae</taxon>
        <taxon>Eremothecium</taxon>
    </lineage>
</organism>
<feature type="transmembrane region" description="Helical" evidence="10">
    <location>
        <begin position="398"/>
        <end position="419"/>
    </location>
</feature>
<dbReference type="InterPro" id="IPR003593">
    <property type="entry name" value="AAA+_ATPase"/>
</dbReference>
<feature type="compositionally biased region" description="Polar residues" evidence="9">
    <location>
        <begin position="16"/>
        <end position="35"/>
    </location>
</feature>
<evidence type="ECO:0000256" key="2">
    <source>
        <dbReference type="ARBA" id="ARBA00009726"/>
    </source>
</evidence>
<evidence type="ECO:0000256" key="1">
    <source>
        <dbReference type="ARBA" id="ARBA00004141"/>
    </source>
</evidence>
<keyword evidence="3" id="KW-0813">Transport</keyword>
<feature type="transmembrane region" description="Helical" evidence="10">
    <location>
        <begin position="286"/>
        <end position="309"/>
    </location>
</feature>
<comment type="subcellular location">
    <subcellularLocation>
        <location evidence="1">Membrane</location>
        <topology evidence="1">Multi-pass membrane protein</topology>
    </subcellularLocation>
</comment>
<reference evidence="14" key="2">
    <citation type="journal article" date="2013" name="G3 (Bethesda)">
        <title>Genomes of Ashbya fungi isolated from insects reveal four mating-type loci, numerous translocations, lack of transposons, and distinct gene duplications.</title>
        <authorList>
            <person name="Dietrich F.S."/>
            <person name="Voegeli S."/>
            <person name="Kuo S."/>
            <person name="Philippsen P."/>
        </authorList>
    </citation>
    <scope>GENOME REANNOTATION</scope>
    <source>
        <strain evidence="14">ATCC 10895 / CBS 109.51 / FGSC 9923 / NRRL Y-1056</strain>
    </source>
</reference>
<dbReference type="eggNOG" id="KOG0054">
    <property type="taxonomic scope" value="Eukaryota"/>
</dbReference>
<feature type="region of interest" description="Disordered" evidence="9">
    <location>
        <begin position="763"/>
        <end position="782"/>
    </location>
</feature>
<dbReference type="GO" id="GO:0055085">
    <property type="term" value="P:transmembrane transport"/>
    <property type="evidence" value="ECO:0000318"/>
    <property type="project" value="GO_Central"/>
</dbReference>
<evidence type="ECO:0000259" key="11">
    <source>
        <dbReference type="PROSITE" id="PS50893"/>
    </source>
</evidence>
<dbReference type="InterPro" id="IPR011527">
    <property type="entry name" value="ABC1_TM_dom"/>
</dbReference>
<dbReference type="Gene3D" id="1.20.1560.10">
    <property type="entry name" value="ABC transporter type 1, transmembrane domain"/>
    <property type="match status" value="2"/>
</dbReference>
<evidence type="ECO:0000256" key="3">
    <source>
        <dbReference type="ARBA" id="ARBA00022448"/>
    </source>
</evidence>
<protein>
    <submittedName>
        <fullName evidence="13">AGL346Wp</fullName>
    </submittedName>
</protein>
<dbReference type="SMART" id="SM00382">
    <property type="entry name" value="AAA"/>
    <property type="match status" value="2"/>
</dbReference>
<dbReference type="GO" id="GO:0005524">
    <property type="term" value="F:ATP binding"/>
    <property type="evidence" value="ECO:0007669"/>
    <property type="project" value="UniProtKB-KW"/>
</dbReference>
<feature type="region of interest" description="Disordered" evidence="9">
    <location>
        <begin position="503"/>
        <end position="530"/>
    </location>
</feature>
<feature type="transmembrane region" description="Helical" evidence="10">
    <location>
        <begin position="315"/>
        <end position="334"/>
    </location>
</feature>
<evidence type="ECO:0000256" key="9">
    <source>
        <dbReference type="SAM" id="MobiDB-lite"/>
    </source>
</evidence>
<dbReference type="HOGENOM" id="CLU_000604_27_1_1"/>
<evidence type="ECO:0000313" key="13">
    <source>
        <dbReference type="EMBL" id="AAS54145.2"/>
    </source>
</evidence>
<dbReference type="FunCoup" id="Q751N6">
    <property type="interactions" value="279"/>
</dbReference>
<dbReference type="FunFam" id="1.20.1560.10:FF:000010">
    <property type="entry name" value="Multidrug resistance-associated ABC transporter"/>
    <property type="match status" value="1"/>
</dbReference>
<dbReference type="Proteomes" id="UP000000591">
    <property type="component" value="Chromosome VII"/>
</dbReference>
<feature type="transmembrane region" description="Helical" evidence="10">
    <location>
        <begin position="162"/>
        <end position="183"/>
    </location>
</feature>
<dbReference type="GO" id="GO:0008559">
    <property type="term" value="F:ABC-type xenobiotic transporter activity"/>
    <property type="evidence" value="ECO:0000318"/>
    <property type="project" value="GO_Central"/>
</dbReference>
<feature type="transmembrane region" description="Helical" evidence="10">
    <location>
        <begin position="1082"/>
        <end position="1102"/>
    </location>
</feature>
<comment type="similarity">
    <text evidence="2">Belongs to the ABC transporter superfamily. ABCC family. Conjugate transporter (TC 3.A.1.208) subfamily.</text>
</comment>
<dbReference type="GO" id="GO:0005886">
    <property type="term" value="C:plasma membrane"/>
    <property type="evidence" value="ECO:0000318"/>
    <property type="project" value="GO_Central"/>
</dbReference>
<dbReference type="CDD" id="cd03244">
    <property type="entry name" value="ABCC_MRP_domain2"/>
    <property type="match status" value="1"/>
</dbReference>
<dbReference type="SUPFAM" id="SSF90123">
    <property type="entry name" value="ABC transporter transmembrane region"/>
    <property type="match status" value="2"/>
</dbReference>
<evidence type="ECO:0000256" key="8">
    <source>
        <dbReference type="ARBA" id="ARBA00023136"/>
    </source>
</evidence>
<dbReference type="GO" id="GO:0016887">
    <property type="term" value="F:ATP hydrolysis activity"/>
    <property type="evidence" value="ECO:0007669"/>
    <property type="project" value="InterPro"/>
</dbReference>
<reference evidence="13 14" key="1">
    <citation type="journal article" date="2004" name="Science">
        <title>The Ashbya gossypii genome as a tool for mapping the ancient Saccharomyces cerevisiae genome.</title>
        <authorList>
            <person name="Dietrich F.S."/>
            <person name="Voegeli S."/>
            <person name="Brachat S."/>
            <person name="Lerch A."/>
            <person name="Gates K."/>
            <person name="Steiner S."/>
            <person name="Mohr C."/>
            <person name="Pohlmann R."/>
            <person name="Luedi P."/>
            <person name="Choi S."/>
            <person name="Wing R.A."/>
            <person name="Flavier A."/>
            <person name="Gaffney T.D."/>
            <person name="Philippsen P."/>
        </authorList>
    </citation>
    <scope>NUCLEOTIDE SEQUENCE [LARGE SCALE GENOMIC DNA]</scope>
    <source>
        <strain evidence="14">ATCC 10895 / CBS 109.51 / FGSC 9923 / NRRL Y-1056</strain>
    </source>
</reference>
<dbReference type="OrthoDB" id="6500128at2759"/>
<dbReference type="PROSITE" id="PS50929">
    <property type="entry name" value="ABC_TM1F"/>
    <property type="match status" value="2"/>
</dbReference>
<feature type="domain" description="ABC transmembrane type-1" evidence="12">
    <location>
        <begin position="181"/>
        <end position="457"/>
    </location>
</feature>
<dbReference type="Gene3D" id="3.40.50.300">
    <property type="entry name" value="P-loop containing nucleotide triphosphate hydrolases"/>
    <property type="match status" value="2"/>
</dbReference>
<proteinExistence type="inferred from homology"/>
<dbReference type="PROSITE" id="PS50893">
    <property type="entry name" value="ABC_TRANSPORTER_2"/>
    <property type="match status" value="2"/>
</dbReference>
<dbReference type="PROSITE" id="PS00211">
    <property type="entry name" value="ABC_TRANSPORTER_1"/>
    <property type="match status" value="2"/>
</dbReference>
<dbReference type="InterPro" id="IPR017871">
    <property type="entry name" value="ABC_transporter-like_CS"/>
</dbReference>
<sequence>MTAALADEYNEDAKRGTSSIRRSTASFSESGSDFLNSGDREKLGDSTLQPQRRLFSWVHGKDLPPVPDEEERERYPLYRANPLSRMMFWWVVPVIRVGYRRTLQPNDLWVVDGSLGVDEMYKRFVRHFRRYVQRAEAQYRLEHPEATQEEIRTNARMRNNDLLRALCITFRWPLFLALLNAAVTNLLSCAQPLVTRAIIRHLDPHSRESVGVGVAYAICACVLLFINGYSFNHMTHQSMRTALQIRTVLTKAILGKALVLSGKARNEWPPGTLISMASTDLSRMEFAVFFQPFLLVFPLVLALGVALLLVTVGPVGLLGLAVFIVALGLATLAFRKMVKYRVAATVFTDARVTLMREIMNSMKMLKYYCWERAYEERVTDVRYKEVHKVRQMMIFRSILVTTAVTLSTIAGMVCFLAMSHLNSENRNAANVFSALSLFQALSIQLFFIPTALSTGADAKIALKRIQKLLWASEQSHRQDDSSDKLGPLDPSVAIQVESASFEWEGQKDSDLKGAQKTEDDSVQSDTVTVLSKKREEKQSREEVFKVPFTGLNDLLFSIKKGEFIIVIGAIGTGKTSLLNAVAGYMKKTTGSVHVNGSLLFCGVPWIQNATIRDNIIFGSSFDQTRYDEVVNACALEADFKIFPAGDKTEVGERGITLSGGQKARISLARAIYKDRDIYLFDDIISAVDANVAAHITQKCLLDRLQNRTRILATHQLALVQEASRVIFLGQDGSFDMGTPAELHEKNSQFRNLMSLSSQTNAEESEMESIRSQSKSKKASTAPVSMPDFNEEIDDGRITSKEERAVNALKFKVYKDYLMAGEKSSKMLIVTVLITLVLMTTFFSLFNSVWLSFWTEYRFPGRQDAFYMGIYFMLTCLTFIFTNLEFTFLLHIGLSASRRLNLSAAKRILYAPMSFIDTTPMGRILNRFTKDTDVLDNELTDSTRMFVFQMANVVGVFILSIAYLPYVAIAVPISVLLLLFIGDHYQSAGREVKRLEAIQRSFVYNNLGEVLDGLDTIRAYNAQSRFLRKSDYFLNRTNEAGYLVIGARCWVALTTDLVAIAIALIVTLLCVTRVIHITPSSAGVLLTVVLQMPAYFNMVLRGFTELENNMNSTQRVHYYATALPQEAPQYLPGAAPPAGWPAAGEIVFQEVSFAYRPGLPLALCGVSFHVRAGEKIGICGRTGAGKTSVTTALYRLSELESGSIKIDGVDIATLGLHDLRSALSIIPQDPLLFRGTVRKNLDPFAEHTDGTLWSALVRSGVVPAGVVPTSHKFHLDQEVDEGGANFSLGERQLLALARALVRSTRILILDEATSSVDYATDARVQARIAAEFRQATVLCVAHRLRTIISYDRILVLDQGRVAEFDTPYRLFAREDSLFRAMCVHTGISASDFAPAADIPSL</sequence>
<evidence type="ECO:0000259" key="12">
    <source>
        <dbReference type="PROSITE" id="PS50929"/>
    </source>
</evidence>
<keyword evidence="5" id="KW-0547">Nucleotide-binding</keyword>
<feature type="transmembrane region" description="Helical" evidence="10">
    <location>
        <begin position="826"/>
        <end position="845"/>
    </location>
</feature>
<evidence type="ECO:0000256" key="5">
    <source>
        <dbReference type="ARBA" id="ARBA00022741"/>
    </source>
</evidence>
<feature type="transmembrane region" description="Helical" evidence="10">
    <location>
        <begin position="1049"/>
        <end position="1070"/>
    </location>
</feature>
<dbReference type="InterPro" id="IPR050173">
    <property type="entry name" value="ABC_transporter_C-like"/>
</dbReference>
<dbReference type="RefSeq" id="NP_986321.2">
    <property type="nucleotide sequence ID" value="NM_211383.2"/>
</dbReference>
<evidence type="ECO:0000313" key="14">
    <source>
        <dbReference type="Proteomes" id="UP000000591"/>
    </source>
</evidence>
<feature type="domain" description="ABC transporter" evidence="11">
    <location>
        <begin position="1145"/>
        <end position="1382"/>
    </location>
</feature>
<dbReference type="InterPro" id="IPR036640">
    <property type="entry name" value="ABC1_TM_sf"/>
</dbReference>
<accession>Q751N6</accession>
<keyword evidence="7 10" id="KW-1133">Transmembrane helix</keyword>
<dbReference type="Pfam" id="PF00005">
    <property type="entry name" value="ABC_tran"/>
    <property type="match status" value="2"/>
</dbReference>
<feature type="region of interest" description="Disordered" evidence="9">
    <location>
        <begin position="1"/>
        <end position="47"/>
    </location>
</feature>
<dbReference type="SUPFAM" id="SSF52540">
    <property type="entry name" value="P-loop containing nucleoside triphosphate hydrolases"/>
    <property type="match status" value="2"/>
</dbReference>
<feature type="transmembrane region" description="Helical" evidence="10">
    <location>
        <begin position="952"/>
        <end position="980"/>
    </location>
</feature>
<feature type="compositionally biased region" description="Basic and acidic residues" evidence="9">
    <location>
        <begin position="504"/>
        <end position="519"/>
    </location>
</feature>
<feature type="domain" description="ABC transporter" evidence="11">
    <location>
        <begin position="522"/>
        <end position="755"/>
    </location>
</feature>
<dbReference type="CDD" id="cd18606">
    <property type="entry name" value="ABC_6TM_YOR1_D2_like"/>
    <property type="match status" value="1"/>
</dbReference>
<keyword evidence="4 10" id="KW-0812">Transmembrane</keyword>